<gene>
    <name evidence="1" type="ORF">ACFQGL_10825</name>
</gene>
<organism evidence="1 2">
    <name type="scientific">Micromonospora vulcania</name>
    <dbReference type="NCBI Taxonomy" id="1441873"/>
    <lineage>
        <taxon>Bacteria</taxon>
        <taxon>Bacillati</taxon>
        <taxon>Actinomycetota</taxon>
        <taxon>Actinomycetes</taxon>
        <taxon>Micromonosporales</taxon>
        <taxon>Micromonosporaceae</taxon>
        <taxon>Micromonospora</taxon>
    </lineage>
</organism>
<dbReference type="RefSeq" id="WP_377509258.1">
    <property type="nucleotide sequence ID" value="NZ_JBHSQS010000005.1"/>
</dbReference>
<dbReference type="Pfam" id="PF21848">
    <property type="entry name" value="DUF6907"/>
    <property type="match status" value="1"/>
</dbReference>
<protein>
    <submittedName>
        <fullName evidence="1">DUF6907 domain-containing protein</fullName>
    </submittedName>
</protein>
<reference evidence="2" key="1">
    <citation type="journal article" date="2019" name="Int. J. Syst. Evol. Microbiol.">
        <title>The Global Catalogue of Microorganisms (GCM) 10K type strain sequencing project: providing services to taxonomists for standard genome sequencing and annotation.</title>
        <authorList>
            <consortium name="The Broad Institute Genomics Platform"/>
            <consortium name="The Broad Institute Genome Sequencing Center for Infectious Disease"/>
            <person name="Wu L."/>
            <person name="Ma J."/>
        </authorList>
    </citation>
    <scope>NUCLEOTIDE SEQUENCE [LARGE SCALE GENOMIC DNA]</scope>
    <source>
        <strain evidence="2">CGMCC 4.7144</strain>
    </source>
</reference>
<sequence length="347" mass="38349">MTAYPAIADPVWCVHGHFDNDRRADRRHHSDPVVMRLALPDVVDRGDHWPHPHRWVTAALVIRLTQRLDEIQPALTLYRDPTATDAWVRCTPTEAERLADLLVRAAELAEAPLPTERALDGPFWQDAACPSWCSGGHLPEDAYEDRTHFGELPSVAGAVLIDLLLETAAEGRPEQLEVTVAQHYRSTTARVHVIKSEQAELRLTPAEARTLAAYLRQLVQTAGLPAETTWPWKPIEGVTVGGEPAFPCPHRHPWCRGHNKTEITEYRQLGNHLLHSGPITSAPFTTSGSPGSIDICINSLTDREQPFAYLQLLGGDGGAELDATTIDQTIAALQFTKKFLHEAQPGT</sequence>
<dbReference type="InterPro" id="IPR054202">
    <property type="entry name" value="DUF6907"/>
</dbReference>
<keyword evidence="2" id="KW-1185">Reference proteome</keyword>
<accession>A0ABW1H600</accession>
<dbReference type="EMBL" id="JBHSQS010000005">
    <property type="protein sequence ID" value="MFC5923832.1"/>
    <property type="molecule type" value="Genomic_DNA"/>
</dbReference>
<evidence type="ECO:0000313" key="2">
    <source>
        <dbReference type="Proteomes" id="UP001596226"/>
    </source>
</evidence>
<evidence type="ECO:0000313" key="1">
    <source>
        <dbReference type="EMBL" id="MFC5923832.1"/>
    </source>
</evidence>
<dbReference type="Proteomes" id="UP001596226">
    <property type="component" value="Unassembled WGS sequence"/>
</dbReference>
<name>A0ABW1H600_9ACTN</name>
<proteinExistence type="predicted"/>
<comment type="caution">
    <text evidence="1">The sequence shown here is derived from an EMBL/GenBank/DDBJ whole genome shotgun (WGS) entry which is preliminary data.</text>
</comment>